<evidence type="ECO:0000256" key="4">
    <source>
        <dbReference type="ARBA" id="ARBA00023054"/>
    </source>
</evidence>
<dbReference type="Pfam" id="PF05890">
    <property type="entry name" value="Ebp2"/>
    <property type="match status" value="1"/>
</dbReference>
<evidence type="ECO:0000256" key="5">
    <source>
        <dbReference type="ARBA" id="ARBA00023242"/>
    </source>
</evidence>
<dbReference type="PANTHER" id="PTHR13028:SF0">
    <property type="entry name" value="RRNA-PROCESSING PROTEIN EBP2-RELATED"/>
    <property type="match status" value="1"/>
</dbReference>
<name>A0A5A8E2F3_CAFRO</name>
<reference evidence="11 12" key="1">
    <citation type="submission" date="2019-07" db="EMBL/GenBank/DDBJ databases">
        <title>Genomes of Cafeteria roenbergensis.</title>
        <authorList>
            <person name="Fischer M.G."/>
            <person name="Hackl T."/>
            <person name="Roman M."/>
        </authorList>
    </citation>
    <scope>NUCLEOTIDE SEQUENCE [LARGE SCALE GENOMIC DNA]</scope>
    <source>
        <strain evidence="7 12">BVI</strain>
        <strain evidence="8 14">Cflag</strain>
        <strain evidence="10 11">E4-10P</strain>
        <strain evidence="9 13">RCC970-E3</strain>
    </source>
</reference>
<dbReference type="EMBL" id="VLTL01000005">
    <property type="protein sequence ID" value="KAA0171639.1"/>
    <property type="molecule type" value="Genomic_DNA"/>
</dbReference>
<dbReference type="EMBL" id="VLTM01000004">
    <property type="protein sequence ID" value="KAA0167818.1"/>
    <property type="molecule type" value="Genomic_DNA"/>
</dbReference>
<dbReference type="AlphaFoldDB" id="A0A5A8E2F3"/>
<dbReference type="Proteomes" id="UP000325113">
    <property type="component" value="Unassembled WGS sequence"/>
</dbReference>
<feature type="region of interest" description="Disordered" evidence="6">
    <location>
        <begin position="35"/>
        <end position="60"/>
    </location>
</feature>
<keyword evidence="3" id="KW-0690">Ribosome biogenesis</keyword>
<comment type="caution">
    <text evidence="9">The sequence shown here is derived from an EMBL/GenBank/DDBJ whole genome shotgun (WGS) entry which is preliminary data.</text>
</comment>
<dbReference type="OMA" id="RETMFHR"/>
<sequence>MPKRPRGGERAEAAEAATEKVDFFAEIAASRAKAARASDGEADAAASATAADAHAPGAAPGARAVYDKEAVISALESFEPDPPLDWVERLDVSSAAPLDIADADDDLEREKQFYKQAFAAVITARAELERRGVPHLRPDDYFAEMLKSDAHMLRVRGKLLSEKERLEAVEARKRAQETRKFAKQVQAEKEQSRIKEKKEQADAVTEWRKQRARGGGSAVDSGKGLDMVLEGTGKGAVAASRGRTTERGRPAAAAAAARSVSRKRQHKDSKFGFGGKKRAQKSNDSKSASDVSGFSMRKNRELPAGMTMRKGGAKRTAAGKGGARMGKSARSRSRG</sequence>
<dbReference type="OrthoDB" id="443772at2759"/>
<feature type="region of interest" description="Disordered" evidence="6">
    <location>
        <begin position="183"/>
        <end position="335"/>
    </location>
</feature>
<comment type="similarity">
    <text evidence="2">Belongs to the EBP2 family.</text>
</comment>
<evidence type="ECO:0000313" key="10">
    <source>
        <dbReference type="EMBL" id="KAA0176832.1"/>
    </source>
</evidence>
<dbReference type="GO" id="GO:0005730">
    <property type="term" value="C:nucleolus"/>
    <property type="evidence" value="ECO:0007669"/>
    <property type="project" value="UniProtKB-SubCell"/>
</dbReference>
<comment type="subcellular location">
    <subcellularLocation>
        <location evidence="1">Nucleus</location>
        <location evidence="1">Nucleolus</location>
    </subcellularLocation>
</comment>
<dbReference type="GO" id="GO:0034399">
    <property type="term" value="C:nuclear periphery"/>
    <property type="evidence" value="ECO:0007669"/>
    <property type="project" value="TreeGrafter"/>
</dbReference>
<dbReference type="EMBL" id="VLTN01000021">
    <property type="protein sequence ID" value="KAA0152374.1"/>
    <property type="molecule type" value="Genomic_DNA"/>
</dbReference>
<accession>A0A5A8E2F3</accession>
<evidence type="ECO:0000313" key="12">
    <source>
        <dbReference type="Proteomes" id="UP000323011"/>
    </source>
</evidence>
<dbReference type="GO" id="GO:0006364">
    <property type="term" value="P:rRNA processing"/>
    <property type="evidence" value="ECO:0007669"/>
    <property type="project" value="TreeGrafter"/>
</dbReference>
<evidence type="ECO:0000313" key="11">
    <source>
        <dbReference type="Proteomes" id="UP000322899"/>
    </source>
</evidence>
<organism evidence="9 13">
    <name type="scientific">Cafeteria roenbergensis</name>
    <name type="common">Marine flagellate</name>
    <dbReference type="NCBI Taxonomy" id="33653"/>
    <lineage>
        <taxon>Eukaryota</taxon>
        <taxon>Sar</taxon>
        <taxon>Stramenopiles</taxon>
        <taxon>Bigyra</taxon>
        <taxon>Opalozoa</taxon>
        <taxon>Bicosoecida</taxon>
        <taxon>Cafeteriaceae</taxon>
        <taxon>Cafeteria</taxon>
    </lineage>
</organism>
<dbReference type="GO" id="GO:0042273">
    <property type="term" value="P:ribosomal large subunit biogenesis"/>
    <property type="evidence" value="ECO:0007669"/>
    <property type="project" value="TreeGrafter"/>
</dbReference>
<protein>
    <submittedName>
        <fullName evidence="9">Uncharacterized protein</fullName>
    </submittedName>
</protein>
<feature type="compositionally biased region" description="Basic and acidic residues" evidence="6">
    <location>
        <begin position="183"/>
        <end position="209"/>
    </location>
</feature>
<dbReference type="Proteomes" id="UP000323011">
    <property type="component" value="Unassembled WGS sequence"/>
</dbReference>
<evidence type="ECO:0000256" key="3">
    <source>
        <dbReference type="ARBA" id="ARBA00022517"/>
    </source>
</evidence>
<evidence type="ECO:0000313" key="14">
    <source>
        <dbReference type="Proteomes" id="UP000325113"/>
    </source>
</evidence>
<keyword evidence="5" id="KW-0539">Nucleus</keyword>
<dbReference type="PANTHER" id="PTHR13028">
    <property type="entry name" value="RRNA PROCESSING PROTEIN EBNA1-BINDING PROTEIN-RELATED"/>
    <property type="match status" value="1"/>
</dbReference>
<evidence type="ECO:0000256" key="2">
    <source>
        <dbReference type="ARBA" id="ARBA00007336"/>
    </source>
</evidence>
<evidence type="ECO:0000313" key="13">
    <source>
        <dbReference type="Proteomes" id="UP000324907"/>
    </source>
</evidence>
<dbReference type="GO" id="GO:0030687">
    <property type="term" value="C:preribosome, large subunit precursor"/>
    <property type="evidence" value="ECO:0007669"/>
    <property type="project" value="TreeGrafter"/>
</dbReference>
<dbReference type="EMBL" id="VLTO01000006">
    <property type="protein sequence ID" value="KAA0176832.1"/>
    <property type="molecule type" value="Genomic_DNA"/>
</dbReference>
<gene>
    <name evidence="10" type="ORF">FNF27_01654</name>
    <name evidence="9" type="ORF">FNF28_00572</name>
    <name evidence="7" type="ORF">FNF29_03940</name>
    <name evidence="8" type="ORF">FNF31_00753</name>
</gene>
<dbReference type="Proteomes" id="UP000322899">
    <property type="component" value="Unassembled WGS sequence"/>
</dbReference>
<evidence type="ECO:0000256" key="6">
    <source>
        <dbReference type="SAM" id="MobiDB-lite"/>
    </source>
</evidence>
<evidence type="ECO:0000256" key="1">
    <source>
        <dbReference type="ARBA" id="ARBA00004604"/>
    </source>
</evidence>
<evidence type="ECO:0000313" key="9">
    <source>
        <dbReference type="EMBL" id="KAA0171639.1"/>
    </source>
</evidence>
<keyword evidence="12" id="KW-1185">Reference proteome</keyword>
<proteinExistence type="inferred from homology"/>
<evidence type="ECO:0000313" key="8">
    <source>
        <dbReference type="EMBL" id="KAA0167818.1"/>
    </source>
</evidence>
<dbReference type="InterPro" id="IPR008610">
    <property type="entry name" value="Ebp2"/>
</dbReference>
<keyword evidence="4" id="KW-0175">Coiled coil</keyword>
<dbReference type="Proteomes" id="UP000324907">
    <property type="component" value="Unassembled WGS sequence"/>
</dbReference>
<evidence type="ECO:0000313" key="7">
    <source>
        <dbReference type="EMBL" id="KAA0152374.1"/>
    </source>
</evidence>